<dbReference type="RefSeq" id="XP_047756505.1">
    <property type="nucleotide sequence ID" value="XM_047899812.1"/>
</dbReference>
<feature type="compositionally biased region" description="Polar residues" evidence="1">
    <location>
        <begin position="63"/>
        <end position="74"/>
    </location>
</feature>
<dbReference type="Proteomes" id="UP000756132">
    <property type="component" value="Chromosome 1"/>
</dbReference>
<name>A0A9Q8L7A9_PASFU</name>
<accession>A0A9Q8L7A9</accession>
<reference evidence="2" key="2">
    <citation type="journal article" date="2022" name="Microb. Genom.">
        <title>A chromosome-scale genome assembly of the tomato pathogen Cladosporium fulvum reveals a compartmentalized genome architecture and the presence of a dispensable chromosome.</title>
        <authorList>
            <person name="Zaccaron A.Z."/>
            <person name="Chen L.H."/>
            <person name="Samaras A."/>
            <person name="Stergiopoulos I."/>
        </authorList>
    </citation>
    <scope>NUCLEOTIDE SEQUENCE</scope>
    <source>
        <strain evidence="2">Race5_Kim</strain>
    </source>
</reference>
<feature type="region of interest" description="Disordered" evidence="1">
    <location>
        <begin position="258"/>
        <end position="320"/>
    </location>
</feature>
<dbReference type="KEGG" id="ffu:CLAFUR5_00664"/>
<sequence length="857" mass="96120">MVTASTSLSDMASPTVRTRNQPRRNSSKRKHSLDTSQVPRKSSAIIISDNAEDDTARGMVTRKSASGITNTSEPNRPWGRRGKAPAQNDEDVIDSGDEVEEYDFSNDPEQDLEEDDQTTEFYETEENIVEISSDDEDSEQGFADRPWLNFDNKMRESWEVMYATVTTHPINGSWEMTEEYQEEKDAEMMRYMENFPLQRWIIPQDQANRAYFRLLERARWRSLGIRIYGRERIPEWIPGSTNAAHLQQALNIPREKYSREPAQQPNYAQAGPSGSSVPAHRQQHPQQPPQQQHRPSTSVLHQHPSAPATPNTHGLPHTGGLSQEHAQMLAHHSSALPHHGPRPGQTPMMAQGPPPSQQGGPHPPPLNALPSQPHAQPLAVHPGKPGHPQYAHPGMGRPVGPPQQISYGLPQGYGGHMMPPTNFPHVEHPKPMRPRAKKESPIATTPPPPPPTPPYELRQKPKERVGKNAPRKGARRQAEAEEFPWTRQIDFAAEKARATWDDSVYDPVALREMDATRARNVAIIDELDAKVQVQQRIARANKKKRGAEPSSDVEPVPPPGEKKKMQRGQRKGESGGDPYHSGAFAFASDDDAAKARDMGFHIPDEAIEAAEAGKLDVEGQASLKICWNPGKKGTTENLEQVKFSIKDTVATRKQLKERLVLTKRAAECIVDFCPDLLWRGMLLRITSEAGYGNKDVRDRFCYNGCYCDKATITKRISAALGQKQVQPKSKGYGPGEWEWYDENVKDFSKYIDYFGKRHSHRNMLKIQMQGEKRKMAVKQTLDESTPKKDESPSSSVEDGADSSRKRRKLDKYDDAGEESEDDNMEDEVDGHDDGHESDASDDAVSLQDSDILDEIDD</sequence>
<evidence type="ECO:0000256" key="1">
    <source>
        <dbReference type="SAM" id="MobiDB-lite"/>
    </source>
</evidence>
<reference evidence="2" key="1">
    <citation type="submission" date="2021-12" db="EMBL/GenBank/DDBJ databases">
        <authorList>
            <person name="Zaccaron A."/>
            <person name="Stergiopoulos I."/>
        </authorList>
    </citation>
    <scope>NUCLEOTIDE SEQUENCE</scope>
    <source>
        <strain evidence="2">Race5_Kim</strain>
    </source>
</reference>
<evidence type="ECO:0000313" key="2">
    <source>
        <dbReference type="EMBL" id="UJO12139.1"/>
    </source>
</evidence>
<dbReference type="AlphaFoldDB" id="A0A9Q8L7A9"/>
<evidence type="ECO:0000313" key="3">
    <source>
        <dbReference type="Proteomes" id="UP000756132"/>
    </source>
</evidence>
<feature type="region of interest" description="Disordered" evidence="1">
    <location>
        <begin position="768"/>
        <end position="857"/>
    </location>
</feature>
<feature type="compositionally biased region" description="Polar residues" evidence="1">
    <location>
        <begin position="261"/>
        <end position="276"/>
    </location>
</feature>
<feature type="compositionally biased region" description="Basic and acidic residues" evidence="1">
    <location>
        <begin position="770"/>
        <end position="791"/>
    </location>
</feature>
<gene>
    <name evidence="2" type="ORF">CLAFUR5_00664</name>
</gene>
<feature type="region of interest" description="Disordered" evidence="1">
    <location>
        <begin position="334"/>
        <end position="481"/>
    </location>
</feature>
<keyword evidence="3" id="KW-1185">Reference proteome</keyword>
<dbReference type="OrthoDB" id="3943769at2759"/>
<dbReference type="EMBL" id="CP090163">
    <property type="protein sequence ID" value="UJO12139.1"/>
    <property type="molecule type" value="Genomic_DNA"/>
</dbReference>
<feature type="region of interest" description="Disordered" evidence="1">
    <location>
        <begin position="1"/>
        <end position="92"/>
    </location>
</feature>
<feature type="compositionally biased region" description="Basic and acidic residues" evidence="1">
    <location>
        <begin position="457"/>
        <end position="466"/>
    </location>
</feature>
<feature type="compositionally biased region" description="Acidic residues" evidence="1">
    <location>
        <begin position="815"/>
        <end position="830"/>
    </location>
</feature>
<feature type="region of interest" description="Disordered" evidence="1">
    <location>
        <begin position="537"/>
        <end position="583"/>
    </location>
</feature>
<feature type="compositionally biased region" description="Basic residues" evidence="1">
    <location>
        <begin position="20"/>
        <end position="31"/>
    </location>
</feature>
<feature type="compositionally biased region" description="Polar residues" evidence="1">
    <location>
        <begin position="1"/>
        <end position="19"/>
    </location>
</feature>
<feature type="compositionally biased region" description="Pro residues" evidence="1">
    <location>
        <begin position="444"/>
        <end position="454"/>
    </location>
</feature>
<dbReference type="GeneID" id="71980542"/>
<protein>
    <submittedName>
        <fullName evidence="2">Uncharacterized protein</fullName>
    </submittedName>
</protein>
<proteinExistence type="predicted"/>
<organism evidence="2 3">
    <name type="scientific">Passalora fulva</name>
    <name type="common">Tomato leaf mold</name>
    <name type="synonym">Cladosporium fulvum</name>
    <dbReference type="NCBI Taxonomy" id="5499"/>
    <lineage>
        <taxon>Eukaryota</taxon>
        <taxon>Fungi</taxon>
        <taxon>Dikarya</taxon>
        <taxon>Ascomycota</taxon>
        <taxon>Pezizomycotina</taxon>
        <taxon>Dothideomycetes</taxon>
        <taxon>Dothideomycetidae</taxon>
        <taxon>Mycosphaerellales</taxon>
        <taxon>Mycosphaerellaceae</taxon>
        <taxon>Fulvia</taxon>
    </lineage>
</organism>
<feature type="compositionally biased region" description="Pro residues" evidence="1">
    <location>
        <begin position="352"/>
        <end position="367"/>
    </location>
</feature>